<gene>
    <name evidence="3" type="ORF">GCM10009564_26010</name>
</gene>
<evidence type="ECO:0000313" key="4">
    <source>
        <dbReference type="Proteomes" id="UP001501072"/>
    </source>
</evidence>
<dbReference type="InterPro" id="IPR003594">
    <property type="entry name" value="HATPase_dom"/>
</dbReference>
<evidence type="ECO:0000256" key="1">
    <source>
        <dbReference type="ARBA" id="ARBA00022527"/>
    </source>
</evidence>
<sequence>MGTATASSMALPARKELAGHAGLALRHGVRPRPEGRLETTFDIAPRRAGEELPARDANRAGAMRRIARAFLSFHSLAHMEFAVSLIVSELITNAVMHSRGTKVGFTLAFQDDRLHIAVRNDRAGIRIPARHGSIDDEHGRGLQLVALIVTEAAGTWGLEGDGMTVSCSLPVTGGPQ</sequence>
<evidence type="ECO:0000259" key="2">
    <source>
        <dbReference type="Pfam" id="PF13581"/>
    </source>
</evidence>
<accession>A0ABP4DGJ6</accession>
<dbReference type="CDD" id="cd16936">
    <property type="entry name" value="HATPase_RsbW-like"/>
    <property type="match status" value="1"/>
</dbReference>
<dbReference type="InterPro" id="IPR036890">
    <property type="entry name" value="HATPase_C_sf"/>
</dbReference>
<comment type="caution">
    <text evidence="3">The sequence shown here is derived from an EMBL/GenBank/DDBJ whole genome shotgun (WGS) entry which is preliminary data.</text>
</comment>
<proteinExistence type="predicted"/>
<dbReference type="Pfam" id="PF13581">
    <property type="entry name" value="HATPase_c_2"/>
    <property type="match status" value="1"/>
</dbReference>
<feature type="domain" description="Histidine kinase/HSP90-like ATPase" evidence="2">
    <location>
        <begin position="54"/>
        <end position="152"/>
    </location>
</feature>
<dbReference type="EMBL" id="BAAAHU010000022">
    <property type="protein sequence ID" value="GAA1009786.1"/>
    <property type="molecule type" value="Genomic_DNA"/>
</dbReference>
<keyword evidence="1" id="KW-0808">Transferase</keyword>
<dbReference type="Gene3D" id="3.30.565.10">
    <property type="entry name" value="Histidine kinase-like ATPase, C-terminal domain"/>
    <property type="match status" value="1"/>
</dbReference>
<dbReference type="PANTHER" id="PTHR35526">
    <property type="entry name" value="ANTI-SIGMA-F FACTOR RSBW-RELATED"/>
    <property type="match status" value="1"/>
</dbReference>
<dbReference type="Proteomes" id="UP001501072">
    <property type="component" value="Unassembled WGS sequence"/>
</dbReference>
<organism evidence="3 4">
    <name type="scientific">Streptomyces thermogriseus</name>
    <dbReference type="NCBI Taxonomy" id="75292"/>
    <lineage>
        <taxon>Bacteria</taxon>
        <taxon>Bacillati</taxon>
        <taxon>Actinomycetota</taxon>
        <taxon>Actinomycetes</taxon>
        <taxon>Kitasatosporales</taxon>
        <taxon>Streptomycetaceae</taxon>
        <taxon>Streptomyces</taxon>
    </lineage>
</organism>
<keyword evidence="1" id="KW-0418">Kinase</keyword>
<dbReference type="SUPFAM" id="SSF55874">
    <property type="entry name" value="ATPase domain of HSP90 chaperone/DNA topoisomerase II/histidine kinase"/>
    <property type="match status" value="1"/>
</dbReference>
<keyword evidence="1" id="KW-0723">Serine/threonine-protein kinase</keyword>
<evidence type="ECO:0000313" key="3">
    <source>
        <dbReference type="EMBL" id="GAA1009786.1"/>
    </source>
</evidence>
<dbReference type="PANTHER" id="PTHR35526:SF3">
    <property type="entry name" value="ANTI-SIGMA-F FACTOR RSBW"/>
    <property type="match status" value="1"/>
</dbReference>
<name>A0ABP4DGJ6_9ACTN</name>
<reference evidence="4" key="1">
    <citation type="journal article" date="2019" name="Int. J. Syst. Evol. Microbiol.">
        <title>The Global Catalogue of Microorganisms (GCM) 10K type strain sequencing project: providing services to taxonomists for standard genome sequencing and annotation.</title>
        <authorList>
            <consortium name="The Broad Institute Genomics Platform"/>
            <consortium name="The Broad Institute Genome Sequencing Center for Infectious Disease"/>
            <person name="Wu L."/>
            <person name="Ma J."/>
        </authorList>
    </citation>
    <scope>NUCLEOTIDE SEQUENCE [LARGE SCALE GENOMIC DNA]</scope>
    <source>
        <strain evidence="4">JCM 11269</strain>
    </source>
</reference>
<keyword evidence="4" id="KW-1185">Reference proteome</keyword>
<dbReference type="InterPro" id="IPR050267">
    <property type="entry name" value="Anti-sigma-factor_SerPK"/>
</dbReference>
<protein>
    <recommendedName>
        <fullName evidence="2">Histidine kinase/HSP90-like ATPase domain-containing protein</fullName>
    </recommendedName>
</protein>